<protein>
    <submittedName>
        <fullName evidence="2">Uncharacterized protein K02A2.6</fullName>
    </submittedName>
</protein>
<evidence type="ECO:0000313" key="2">
    <source>
        <dbReference type="EMBL" id="KYM96868.1"/>
    </source>
</evidence>
<dbReference type="Proteomes" id="UP000078542">
    <property type="component" value="Unassembled WGS sequence"/>
</dbReference>
<keyword evidence="3" id="KW-1185">Reference proteome</keyword>
<feature type="compositionally biased region" description="Basic and acidic residues" evidence="1">
    <location>
        <begin position="21"/>
        <end position="32"/>
    </location>
</feature>
<evidence type="ECO:0000256" key="1">
    <source>
        <dbReference type="SAM" id="MobiDB-lite"/>
    </source>
</evidence>
<organism evidence="2 3">
    <name type="scientific">Cyphomyrmex costatus</name>
    <dbReference type="NCBI Taxonomy" id="456900"/>
    <lineage>
        <taxon>Eukaryota</taxon>
        <taxon>Metazoa</taxon>
        <taxon>Ecdysozoa</taxon>
        <taxon>Arthropoda</taxon>
        <taxon>Hexapoda</taxon>
        <taxon>Insecta</taxon>
        <taxon>Pterygota</taxon>
        <taxon>Neoptera</taxon>
        <taxon>Endopterygota</taxon>
        <taxon>Hymenoptera</taxon>
        <taxon>Apocrita</taxon>
        <taxon>Aculeata</taxon>
        <taxon>Formicoidea</taxon>
        <taxon>Formicidae</taxon>
        <taxon>Myrmicinae</taxon>
        <taxon>Cyphomyrmex</taxon>
    </lineage>
</organism>
<evidence type="ECO:0000313" key="3">
    <source>
        <dbReference type="Proteomes" id="UP000078542"/>
    </source>
</evidence>
<dbReference type="EMBL" id="KQ978127">
    <property type="protein sequence ID" value="KYM96868.1"/>
    <property type="molecule type" value="Genomic_DNA"/>
</dbReference>
<gene>
    <name evidence="2" type="ORF">ALC62_12478</name>
</gene>
<accession>A0A151IBJ7</accession>
<feature type="region of interest" description="Disordered" evidence="1">
    <location>
        <begin position="126"/>
        <end position="164"/>
    </location>
</feature>
<feature type="compositionally biased region" description="Low complexity" evidence="1">
    <location>
        <begin position="153"/>
        <end position="164"/>
    </location>
</feature>
<proteinExistence type="predicted"/>
<sequence>MRTTLDLLKPSECSAAQPEKPLPKQRQEEQYNRRHAVKSKSFEPGTKVYVQIHTYNKWSWIPGEVVEKVGKVIYNVLVKIRSRLVRAHANQIKLRAITDNDDSSQQQELQLPLEILINAFDDGGNSTSSPILEGTGQEQLQPQEPAGTQYPGTLTLSTQQTLST</sequence>
<reference evidence="2 3" key="1">
    <citation type="submission" date="2016-03" db="EMBL/GenBank/DDBJ databases">
        <title>Cyphomyrmex costatus WGS genome.</title>
        <authorList>
            <person name="Nygaard S."/>
            <person name="Hu H."/>
            <person name="Boomsma J."/>
            <person name="Zhang G."/>
        </authorList>
    </citation>
    <scope>NUCLEOTIDE SEQUENCE [LARGE SCALE GENOMIC DNA]</scope>
    <source>
        <strain evidence="2">MS0001</strain>
        <tissue evidence="2">Whole body</tissue>
    </source>
</reference>
<feature type="compositionally biased region" description="Polar residues" evidence="1">
    <location>
        <begin position="126"/>
        <end position="142"/>
    </location>
</feature>
<dbReference type="AlphaFoldDB" id="A0A151IBJ7"/>
<name>A0A151IBJ7_9HYME</name>
<feature type="region of interest" description="Disordered" evidence="1">
    <location>
        <begin position="1"/>
        <end position="37"/>
    </location>
</feature>